<name>A0A9W9CZU7_9PEZI</name>
<dbReference type="Proteomes" id="UP001140453">
    <property type="component" value="Unassembled WGS sequence"/>
</dbReference>
<keyword evidence="1" id="KW-0175">Coiled coil</keyword>
<evidence type="ECO:0000313" key="4">
    <source>
        <dbReference type="Proteomes" id="UP001140453"/>
    </source>
</evidence>
<accession>A0A9W9CZU7</accession>
<dbReference type="EMBL" id="JAPEVB010000002">
    <property type="protein sequence ID" value="KAJ4394033.1"/>
    <property type="molecule type" value="Genomic_DNA"/>
</dbReference>
<evidence type="ECO:0000256" key="1">
    <source>
        <dbReference type="SAM" id="Coils"/>
    </source>
</evidence>
<reference evidence="3" key="1">
    <citation type="submission" date="2022-10" db="EMBL/GenBank/DDBJ databases">
        <title>Tapping the CABI collections for fungal endophytes: first genome assemblies for Collariella, Neodidymelliopsis, Ascochyta clinopodiicola, Didymella pomorum, Didymosphaeria variabile, Neocosmospora piperis and Neocucurbitaria cava.</title>
        <authorList>
            <person name="Hill R."/>
        </authorList>
    </citation>
    <scope>NUCLEOTIDE SEQUENCE</scope>
    <source>
        <strain evidence="3">IMI 355082</strain>
    </source>
</reference>
<protein>
    <submittedName>
        <fullName evidence="3">Uncharacterized protein</fullName>
    </submittedName>
</protein>
<comment type="caution">
    <text evidence="3">The sequence shown here is derived from an EMBL/GenBank/DDBJ whole genome shotgun (WGS) entry which is preliminary data.</text>
</comment>
<evidence type="ECO:0000256" key="2">
    <source>
        <dbReference type="SAM" id="MobiDB-lite"/>
    </source>
</evidence>
<sequence length="412" mass="46376">MRFNFNDTLARTLRGLQCKDRHGDHTAASSAAASTNTFKESGYRYNHFEPNNTTAYLEAQSDIAHWLKDITNESYHFDTPPQSVSVEYVVQSGLNTPEDISLSFEPPSSQQLWTPPQQERTARISLQRKFVTEGALANNDFSVSLDRTLCPLALADPGCHGESAGSHLSHDHASATIPSTTEGFAPLYPQANVENPSQFDISPPLQAQPPPPVVLKAHQRANLENRFHARVDSPTPSEDTYQRLLKGCYSSESTTRTAAESYHIDPASLLRPNAPEPTSFTSHEDQQAEIGSLRNENAGLLRQLQAYKDMADSLIEQTVEHSFSGRDERGLNRRLERLQRRLDKDDGIITQQKMEVHLITKQRDSLESALQDTYEVIKMLSEDINHQADRIEDLEGDLHDAYREIYSLIQRH</sequence>
<feature type="coiled-coil region" evidence="1">
    <location>
        <begin position="377"/>
        <end position="404"/>
    </location>
</feature>
<feature type="coiled-coil region" evidence="1">
    <location>
        <begin position="283"/>
        <end position="317"/>
    </location>
</feature>
<gene>
    <name evidence="3" type="ORF">N0V93_003250</name>
</gene>
<evidence type="ECO:0000313" key="3">
    <source>
        <dbReference type="EMBL" id="KAJ4394033.1"/>
    </source>
</evidence>
<organism evidence="3 4">
    <name type="scientific">Gnomoniopsis smithogilvyi</name>
    <dbReference type="NCBI Taxonomy" id="1191159"/>
    <lineage>
        <taxon>Eukaryota</taxon>
        <taxon>Fungi</taxon>
        <taxon>Dikarya</taxon>
        <taxon>Ascomycota</taxon>
        <taxon>Pezizomycotina</taxon>
        <taxon>Sordariomycetes</taxon>
        <taxon>Sordariomycetidae</taxon>
        <taxon>Diaporthales</taxon>
        <taxon>Gnomoniaceae</taxon>
        <taxon>Gnomoniopsis</taxon>
    </lineage>
</organism>
<proteinExistence type="predicted"/>
<feature type="region of interest" description="Disordered" evidence="2">
    <location>
        <begin position="163"/>
        <end position="209"/>
    </location>
</feature>
<keyword evidence="4" id="KW-1185">Reference proteome</keyword>
<dbReference type="AlphaFoldDB" id="A0A9W9CZU7"/>